<dbReference type="AlphaFoldDB" id="A0A8J3Y5Y0"/>
<evidence type="ECO:0000256" key="2">
    <source>
        <dbReference type="PROSITE-ProRule" id="PRU00169"/>
    </source>
</evidence>
<reference evidence="4" key="1">
    <citation type="submission" date="2021-01" db="EMBL/GenBank/DDBJ databases">
        <title>Whole genome shotgun sequence of Spirilliplanes yamanashiensis NBRC 15828.</title>
        <authorList>
            <person name="Komaki H."/>
            <person name="Tamura T."/>
        </authorList>
    </citation>
    <scope>NUCLEOTIDE SEQUENCE</scope>
    <source>
        <strain evidence="4">NBRC 15828</strain>
    </source>
</reference>
<dbReference type="EMBL" id="BOOY01000007">
    <property type="protein sequence ID" value="GIJ01952.1"/>
    <property type="molecule type" value="Genomic_DNA"/>
</dbReference>
<dbReference type="PANTHER" id="PTHR44591:SF3">
    <property type="entry name" value="RESPONSE REGULATORY DOMAIN-CONTAINING PROTEIN"/>
    <property type="match status" value="1"/>
</dbReference>
<feature type="domain" description="Response regulatory" evidence="3">
    <location>
        <begin position="3"/>
        <end position="119"/>
    </location>
</feature>
<dbReference type="Proteomes" id="UP000652013">
    <property type="component" value="Unassembled WGS sequence"/>
</dbReference>
<evidence type="ECO:0000256" key="1">
    <source>
        <dbReference type="ARBA" id="ARBA00022553"/>
    </source>
</evidence>
<dbReference type="InterPro" id="IPR050595">
    <property type="entry name" value="Bact_response_regulator"/>
</dbReference>
<dbReference type="SMART" id="SM00448">
    <property type="entry name" value="REC"/>
    <property type="match status" value="1"/>
</dbReference>
<gene>
    <name evidence="4" type="ORF">Sya03_13040</name>
</gene>
<accession>A0A8J3Y5Y0</accession>
<protein>
    <recommendedName>
        <fullName evidence="3">Response regulatory domain-containing protein</fullName>
    </recommendedName>
</protein>
<proteinExistence type="predicted"/>
<comment type="caution">
    <text evidence="4">The sequence shown here is derived from an EMBL/GenBank/DDBJ whole genome shotgun (WGS) entry which is preliminary data.</text>
</comment>
<dbReference type="PANTHER" id="PTHR44591">
    <property type="entry name" value="STRESS RESPONSE REGULATOR PROTEIN 1"/>
    <property type="match status" value="1"/>
</dbReference>
<dbReference type="RefSeq" id="WP_203937278.1">
    <property type="nucleotide sequence ID" value="NZ_BAAAGJ010000005.1"/>
</dbReference>
<dbReference type="Pfam" id="PF00072">
    <property type="entry name" value="Response_reg"/>
    <property type="match status" value="1"/>
</dbReference>
<dbReference type="GO" id="GO:0000160">
    <property type="term" value="P:phosphorelay signal transduction system"/>
    <property type="evidence" value="ECO:0007669"/>
    <property type="project" value="InterPro"/>
</dbReference>
<dbReference type="InterPro" id="IPR001789">
    <property type="entry name" value="Sig_transdc_resp-reg_receiver"/>
</dbReference>
<organism evidence="4 5">
    <name type="scientific">Spirilliplanes yamanashiensis</name>
    <dbReference type="NCBI Taxonomy" id="42233"/>
    <lineage>
        <taxon>Bacteria</taxon>
        <taxon>Bacillati</taxon>
        <taxon>Actinomycetota</taxon>
        <taxon>Actinomycetes</taxon>
        <taxon>Micromonosporales</taxon>
        <taxon>Micromonosporaceae</taxon>
        <taxon>Spirilliplanes</taxon>
    </lineage>
</organism>
<feature type="modified residue" description="4-aspartylphosphate" evidence="2">
    <location>
        <position position="52"/>
    </location>
</feature>
<dbReference type="InterPro" id="IPR011006">
    <property type="entry name" value="CheY-like_superfamily"/>
</dbReference>
<evidence type="ECO:0000259" key="3">
    <source>
        <dbReference type="PROSITE" id="PS50110"/>
    </source>
</evidence>
<name>A0A8J3Y5Y0_9ACTN</name>
<evidence type="ECO:0000313" key="4">
    <source>
        <dbReference type="EMBL" id="GIJ01952.1"/>
    </source>
</evidence>
<evidence type="ECO:0000313" key="5">
    <source>
        <dbReference type="Proteomes" id="UP000652013"/>
    </source>
</evidence>
<dbReference type="PROSITE" id="PS50110">
    <property type="entry name" value="RESPONSE_REGULATORY"/>
    <property type="match status" value="1"/>
</dbReference>
<keyword evidence="1 2" id="KW-0597">Phosphoprotein</keyword>
<sequence length="156" mass="16754">MPVVLITDDDADHRELLRLTLDRRGYTVVEAVDGREARDLLAAGGIDAALFDVRMPSESGIDLCAELRADPRTADLPIMLVSAEARDERIAEALAAGADDYLLKPFPRDELVVRLDALVSRTGRIDPARAARLAARAAAPFVRAADAEPAAALRVA</sequence>
<dbReference type="Gene3D" id="3.40.50.2300">
    <property type="match status" value="1"/>
</dbReference>
<keyword evidence="5" id="KW-1185">Reference proteome</keyword>
<dbReference type="SUPFAM" id="SSF52172">
    <property type="entry name" value="CheY-like"/>
    <property type="match status" value="1"/>
</dbReference>